<protein>
    <recommendedName>
        <fullName evidence="3">Xaa-Pro dipeptidyl-peptidase</fullName>
        <ecNumber evidence="3">3.4.14.11</ecNumber>
    </recommendedName>
    <alternativeName>
        <fullName evidence="8">X-prolyl-dipeptidyl aminopeptidase</fullName>
    </alternativeName>
</protein>
<comment type="catalytic activity">
    <reaction evidence="1">
        <text>Hydrolyzes Xaa-Pro-|- bonds to release unblocked, N-terminal dipeptides from substrates including Ala-Pro-|-p-nitroanilide and (sequentially) Tyr-Pro-|-Phe-Pro-|-Gly-Pro-|-Ile.</text>
        <dbReference type="EC" id="3.4.14.11"/>
    </reaction>
</comment>
<keyword evidence="5" id="KW-0645">Protease</keyword>
<dbReference type="Gene3D" id="1.10.246.70">
    <property type="match status" value="1"/>
</dbReference>
<sequence>MKIENKIECIFEKVYIETPVDTDGDGKADLIAAYIRRPSYTADGEKVPAVLVANPYLMTCNEDWYVPHDVNREVKVYPQQDIKEEDIKFDFSAPLKSVPSVTRQTAGYAENAIVPEDVQFECISDLYRYLNQKGYASVFCGGLGTRGSEGYTLSGSREEIMAFRSVIDWLNGRCRAFTNKTDNIEVKASWCTGNVAMSAKSYLGTMCIGVAATGVEGLKTIIPEAGISNWYDYYRSGGLNVPALEWQGDDLDILAKYCFSRAKDPEDYAGVKEGYAAALDKLVEGEDRDSANYNKFWDERNYLNQIDNFKASVFIIHGLNDWNVKTNQCLPLFKALEEKGAERKILLHQGEHIYVYDLEGSGTLAMVEKWLDHYLKGIDNGIEKEPKVLVESNADQSKWMAGDTWPPADWKYVRFPVEAEKDVVITDDLSATVYDRKADNQKDWLDELVLSEDESYANRAKWIWDPFEAADNDAPLRIAGEINVKFEAAIDRETAILSAMLVDLGRERRITAEQVPVEGCDDGTFRFGLEESPSEYKVISRGWLNAQNRTCLWSKEEIKPGETYGYEIKMVPTDHTLMPGHKLALIIYGIDAQQTQRPETVTNITIKGGSVAAKIPLSKSIQYF</sequence>
<dbReference type="GO" id="GO:0008236">
    <property type="term" value="F:serine-type peptidase activity"/>
    <property type="evidence" value="ECO:0007669"/>
    <property type="project" value="UniProtKB-KW"/>
</dbReference>
<reference evidence="10" key="2">
    <citation type="journal article" date="2021" name="PeerJ">
        <title>Extensive microbial diversity within the chicken gut microbiome revealed by metagenomics and culture.</title>
        <authorList>
            <person name="Gilroy R."/>
            <person name="Ravi A."/>
            <person name="Getino M."/>
            <person name="Pursley I."/>
            <person name="Horton D.L."/>
            <person name="Alikhan N.F."/>
            <person name="Baker D."/>
            <person name="Gharbi K."/>
            <person name="Hall N."/>
            <person name="Watson M."/>
            <person name="Adriaenssens E.M."/>
            <person name="Foster-Nyarko E."/>
            <person name="Jarju S."/>
            <person name="Secka A."/>
            <person name="Antonio M."/>
            <person name="Oren A."/>
            <person name="Chaudhuri R.R."/>
            <person name="La Ragione R."/>
            <person name="Hildebrand F."/>
            <person name="Pallen M.J."/>
        </authorList>
    </citation>
    <scope>NUCLEOTIDE SEQUENCE</scope>
    <source>
        <strain evidence="10">11300</strain>
    </source>
</reference>
<dbReference type="InterPro" id="IPR005674">
    <property type="entry name" value="CocE/Ser_esterase"/>
</dbReference>
<proteinExistence type="inferred from homology"/>
<evidence type="ECO:0000256" key="5">
    <source>
        <dbReference type="ARBA" id="ARBA00022670"/>
    </source>
</evidence>
<dbReference type="PRINTS" id="PR00923">
    <property type="entry name" value="LACTOPTASE"/>
</dbReference>
<dbReference type="GO" id="GO:0004177">
    <property type="term" value="F:aminopeptidase activity"/>
    <property type="evidence" value="ECO:0007669"/>
    <property type="project" value="UniProtKB-KW"/>
</dbReference>
<evidence type="ECO:0000256" key="1">
    <source>
        <dbReference type="ARBA" id="ARBA00000123"/>
    </source>
</evidence>
<evidence type="ECO:0000256" key="4">
    <source>
        <dbReference type="ARBA" id="ARBA00022438"/>
    </source>
</evidence>
<evidence type="ECO:0000313" key="10">
    <source>
        <dbReference type="EMBL" id="HIU27197.1"/>
    </source>
</evidence>
<evidence type="ECO:0000256" key="2">
    <source>
        <dbReference type="ARBA" id="ARBA00010819"/>
    </source>
</evidence>
<evidence type="ECO:0000259" key="9">
    <source>
        <dbReference type="SMART" id="SM00939"/>
    </source>
</evidence>
<comment type="similarity">
    <text evidence="2">Belongs to the peptidase S15 family.</text>
</comment>
<dbReference type="GO" id="GO:0006508">
    <property type="term" value="P:proteolysis"/>
    <property type="evidence" value="ECO:0007669"/>
    <property type="project" value="UniProtKB-KW"/>
</dbReference>
<dbReference type="EC" id="3.4.14.11" evidence="3"/>
<dbReference type="GO" id="GO:0008239">
    <property type="term" value="F:dipeptidyl-peptidase activity"/>
    <property type="evidence" value="ECO:0007669"/>
    <property type="project" value="UniProtKB-EC"/>
</dbReference>
<dbReference type="NCBIfam" id="TIGR00976">
    <property type="entry name" value="CocE_NonD"/>
    <property type="match status" value="1"/>
</dbReference>
<dbReference type="Gene3D" id="2.60.120.260">
    <property type="entry name" value="Galactose-binding domain-like"/>
    <property type="match status" value="1"/>
</dbReference>
<dbReference type="Pfam" id="PF08530">
    <property type="entry name" value="PepX_C"/>
    <property type="match status" value="1"/>
</dbReference>
<evidence type="ECO:0000256" key="3">
    <source>
        <dbReference type="ARBA" id="ARBA00012463"/>
    </source>
</evidence>
<evidence type="ECO:0000256" key="6">
    <source>
        <dbReference type="ARBA" id="ARBA00022801"/>
    </source>
</evidence>
<feature type="domain" description="Xaa-Pro dipeptidyl-peptidase C-terminal" evidence="9">
    <location>
        <begin position="368"/>
        <end position="616"/>
    </location>
</feature>
<evidence type="ECO:0000256" key="7">
    <source>
        <dbReference type="ARBA" id="ARBA00022825"/>
    </source>
</evidence>
<evidence type="ECO:0000313" key="11">
    <source>
        <dbReference type="Proteomes" id="UP000824091"/>
    </source>
</evidence>
<organism evidence="10 11">
    <name type="scientific">Candidatus Fimisoma avicola</name>
    <dbReference type="NCBI Taxonomy" id="2840826"/>
    <lineage>
        <taxon>Bacteria</taxon>
        <taxon>Bacillati</taxon>
        <taxon>Bacillota</taxon>
        <taxon>Clostridia</taxon>
        <taxon>Eubacteriales</taxon>
        <taxon>Candidatus Fimisoma</taxon>
    </lineage>
</organism>
<name>A0A9D1I3B3_9FIRM</name>
<evidence type="ECO:0000256" key="8">
    <source>
        <dbReference type="ARBA" id="ARBA00030045"/>
    </source>
</evidence>
<keyword evidence="4" id="KW-0031">Aminopeptidase</keyword>
<keyword evidence="6" id="KW-0378">Hydrolase</keyword>
<dbReference type="EMBL" id="DVMO01000036">
    <property type="protein sequence ID" value="HIU27197.1"/>
    <property type="molecule type" value="Genomic_DNA"/>
</dbReference>
<dbReference type="Pfam" id="PF02129">
    <property type="entry name" value="Peptidase_S15"/>
    <property type="match status" value="1"/>
</dbReference>
<dbReference type="AlphaFoldDB" id="A0A9D1I3B3"/>
<dbReference type="InterPro" id="IPR029058">
    <property type="entry name" value="AB_hydrolase_fold"/>
</dbReference>
<gene>
    <name evidence="10" type="ORF">IAD16_02295</name>
</gene>
<dbReference type="InterPro" id="IPR008979">
    <property type="entry name" value="Galactose-bd-like_sf"/>
</dbReference>
<dbReference type="SMART" id="SM00939">
    <property type="entry name" value="PepX_C"/>
    <property type="match status" value="1"/>
</dbReference>
<dbReference type="Gene3D" id="3.40.50.1820">
    <property type="entry name" value="alpha/beta hydrolase"/>
    <property type="match status" value="1"/>
</dbReference>
<comment type="caution">
    <text evidence="10">The sequence shown here is derived from an EMBL/GenBank/DDBJ whole genome shotgun (WGS) entry which is preliminary data.</text>
</comment>
<dbReference type="InterPro" id="IPR013736">
    <property type="entry name" value="Xaa-Pro_dipept_C"/>
</dbReference>
<accession>A0A9D1I3B3</accession>
<dbReference type="InterPro" id="IPR008252">
    <property type="entry name" value="Pept_S15_Xpro"/>
</dbReference>
<reference evidence="10" key="1">
    <citation type="submission" date="2020-10" db="EMBL/GenBank/DDBJ databases">
        <authorList>
            <person name="Gilroy R."/>
        </authorList>
    </citation>
    <scope>NUCLEOTIDE SEQUENCE</scope>
    <source>
        <strain evidence="10">11300</strain>
    </source>
</reference>
<dbReference type="Proteomes" id="UP000824091">
    <property type="component" value="Unassembled WGS sequence"/>
</dbReference>
<dbReference type="SUPFAM" id="SSF49785">
    <property type="entry name" value="Galactose-binding domain-like"/>
    <property type="match status" value="1"/>
</dbReference>
<dbReference type="SUPFAM" id="SSF53474">
    <property type="entry name" value="alpha/beta-Hydrolases"/>
    <property type="match status" value="1"/>
</dbReference>
<keyword evidence="7" id="KW-0720">Serine protease</keyword>
<dbReference type="InterPro" id="IPR000383">
    <property type="entry name" value="Xaa-Pro-like_dom"/>
</dbReference>